<dbReference type="PANTHER" id="PTHR34068:SF1">
    <property type="entry name" value="UPF0145 PROTEIN YBJQ"/>
    <property type="match status" value="1"/>
</dbReference>
<dbReference type="InterPro" id="IPR002765">
    <property type="entry name" value="UPF0145_YbjQ-like"/>
</dbReference>
<evidence type="ECO:0000313" key="3">
    <source>
        <dbReference type="Proteomes" id="UP000611215"/>
    </source>
</evidence>
<evidence type="ECO:0000256" key="1">
    <source>
        <dbReference type="ARBA" id="ARBA00010751"/>
    </source>
</evidence>
<protein>
    <submittedName>
        <fullName evidence="2">YbjQ family protein</fullName>
    </submittedName>
</protein>
<proteinExistence type="inferred from homology"/>
<organism evidence="2 3">
    <name type="scientific">Winogradskyella marina</name>
    <dbReference type="NCBI Taxonomy" id="2785530"/>
    <lineage>
        <taxon>Bacteria</taxon>
        <taxon>Pseudomonadati</taxon>
        <taxon>Bacteroidota</taxon>
        <taxon>Flavobacteriia</taxon>
        <taxon>Flavobacteriales</taxon>
        <taxon>Flavobacteriaceae</taxon>
        <taxon>Winogradskyella</taxon>
    </lineage>
</organism>
<dbReference type="SUPFAM" id="SSF117782">
    <property type="entry name" value="YbjQ-like"/>
    <property type="match status" value="1"/>
</dbReference>
<dbReference type="Pfam" id="PF01906">
    <property type="entry name" value="YbjQ_1"/>
    <property type="match status" value="1"/>
</dbReference>
<accession>A0ABS0EF08</accession>
<comment type="caution">
    <text evidence="2">The sequence shown here is derived from an EMBL/GenBank/DDBJ whole genome shotgun (WGS) entry which is preliminary data.</text>
</comment>
<dbReference type="EMBL" id="JADOET010000002">
    <property type="protein sequence ID" value="MBF8149039.1"/>
    <property type="molecule type" value="Genomic_DNA"/>
</dbReference>
<dbReference type="Proteomes" id="UP000611215">
    <property type="component" value="Unassembled WGS sequence"/>
</dbReference>
<dbReference type="Gene3D" id="3.30.110.70">
    <property type="entry name" value="Hypothetical protein apc22750. Chain B"/>
    <property type="match status" value="1"/>
</dbReference>
<evidence type="ECO:0000313" key="2">
    <source>
        <dbReference type="EMBL" id="MBF8149039.1"/>
    </source>
</evidence>
<keyword evidence="3" id="KW-1185">Reference proteome</keyword>
<dbReference type="PANTHER" id="PTHR34068">
    <property type="entry name" value="UPF0145 PROTEIN YBJQ"/>
    <property type="match status" value="1"/>
</dbReference>
<reference evidence="2 3" key="1">
    <citation type="submission" date="2020-11" db="EMBL/GenBank/DDBJ databases">
        <title>Winogradskyella marina sp. nov., isolated from marine sediment.</title>
        <authorList>
            <person name="Bo J."/>
            <person name="Wang S."/>
            <person name="Song X."/>
            <person name="Du Z."/>
        </authorList>
    </citation>
    <scope>NUCLEOTIDE SEQUENCE [LARGE SCALE GENOMIC DNA]</scope>
    <source>
        <strain evidence="2 3">F6397</strain>
    </source>
</reference>
<sequence>MILTTTNSIENHNIIDYLGIVTGISFNSTHSYKGKSMSFKDIFSSQKYYEAYAKGLEHVKEEAFQKLQDNAKAIGANAVVGVQIDIETLSTTNTLIVSITGTAVKVAV</sequence>
<dbReference type="InterPro" id="IPR035439">
    <property type="entry name" value="UPF0145_dom_sf"/>
</dbReference>
<dbReference type="RefSeq" id="WP_195870317.1">
    <property type="nucleotide sequence ID" value="NZ_JADOET010000002.1"/>
</dbReference>
<comment type="similarity">
    <text evidence="1">Belongs to the UPF0145 family.</text>
</comment>
<gene>
    <name evidence="2" type="ORF">ITJ86_03975</name>
</gene>
<name>A0ABS0EF08_9FLAO</name>